<dbReference type="SMART" id="SM00316">
    <property type="entry name" value="S1"/>
    <property type="match status" value="1"/>
</dbReference>
<dbReference type="InterPro" id="IPR012340">
    <property type="entry name" value="NA-bd_OB-fold"/>
</dbReference>
<evidence type="ECO:0000256" key="6">
    <source>
        <dbReference type="ARBA" id="ARBA00022884"/>
    </source>
</evidence>
<comment type="similarity">
    <text evidence="2">Belongs to the eIF-2-alpha family.</text>
</comment>
<keyword evidence="6" id="KW-0694">RNA-binding</keyword>
<dbReference type="FunFam" id="2.40.50.140:FF:000015">
    <property type="entry name" value="Eukaryotic translation initiation factor 2 subunit alpha"/>
    <property type="match status" value="1"/>
</dbReference>
<evidence type="ECO:0000256" key="1">
    <source>
        <dbReference type="ARBA" id="ARBA00003323"/>
    </source>
</evidence>
<dbReference type="Gene3D" id="3.30.70.1130">
    <property type="entry name" value="EIF_2_alpha"/>
    <property type="match status" value="1"/>
</dbReference>
<evidence type="ECO:0000256" key="9">
    <source>
        <dbReference type="ARBA" id="ARBA00033333"/>
    </source>
</evidence>
<accession>A0A133UVB6</accession>
<evidence type="ECO:0000313" key="12">
    <source>
        <dbReference type="Proteomes" id="UP000070463"/>
    </source>
</evidence>
<evidence type="ECO:0000313" key="11">
    <source>
        <dbReference type="EMBL" id="KXA98109.1"/>
    </source>
</evidence>
<evidence type="ECO:0000256" key="8">
    <source>
        <dbReference type="ARBA" id="ARBA00030860"/>
    </source>
</evidence>
<dbReference type="Pfam" id="PF00575">
    <property type="entry name" value="S1"/>
    <property type="match status" value="1"/>
</dbReference>
<organism evidence="11 12">
    <name type="scientific">candidate division MSBL1 archaeon SCGC-AAA259I09</name>
    <dbReference type="NCBI Taxonomy" id="1698267"/>
    <lineage>
        <taxon>Archaea</taxon>
        <taxon>Methanobacteriati</taxon>
        <taxon>Methanobacteriota</taxon>
        <taxon>candidate division MSBL1</taxon>
    </lineage>
</organism>
<dbReference type="FunFam" id="3.30.70.1130:FF:000002">
    <property type="entry name" value="Translation initiation factor 2 subunit alpha"/>
    <property type="match status" value="1"/>
</dbReference>
<comment type="function">
    <text evidence="1">eIF-2 functions in the early steps of protein synthesis by forming a ternary complex with GTP and initiator tRNA.</text>
</comment>
<dbReference type="InterPro" id="IPR044126">
    <property type="entry name" value="S1_IF2_alpha"/>
</dbReference>
<dbReference type="Pfam" id="PF07541">
    <property type="entry name" value="EIF_2_alpha"/>
    <property type="match status" value="1"/>
</dbReference>
<dbReference type="PROSITE" id="PS50126">
    <property type="entry name" value="S1"/>
    <property type="match status" value="1"/>
</dbReference>
<dbReference type="PANTHER" id="PTHR10602:SF0">
    <property type="entry name" value="EUKARYOTIC TRANSLATION INITIATION FACTOR 2 SUBUNIT 1"/>
    <property type="match status" value="1"/>
</dbReference>
<keyword evidence="5" id="KW-0396">Initiation factor</keyword>
<dbReference type="NCBIfam" id="NF003062">
    <property type="entry name" value="PRK03987.1-1"/>
    <property type="match status" value="1"/>
</dbReference>
<protein>
    <recommendedName>
        <fullName evidence="4">Translation initiation factor 2 subunit alpha</fullName>
    </recommendedName>
    <alternativeName>
        <fullName evidence="8">aIF2-alpha</fullName>
    </alternativeName>
    <alternativeName>
        <fullName evidence="9">eIF-2-alpha</fullName>
    </alternativeName>
</protein>
<dbReference type="AlphaFoldDB" id="A0A133UVB6"/>
<proteinExistence type="inferred from homology"/>
<evidence type="ECO:0000256" key="5">
    <source>
        <dbReference type="ARBA" id="ARBA00022540"/>
    </source>
</evidence>
<sequence length="267" mass="30623">MVERRWEWPEKNELVMCTVKEVFDQGAYLKLDEYGDKIGMVHISEIASGWIKNIRRHVKEGQKTVCKVLDVDKNKKHIDLSIRRVKDSQRSWKSEQWKRERKAENLLDQAAKRLDEDLDTAYEKIGFPLQEKEGEIYTVFEEAARKGREFLEEKLDVEDKWIDVMMELIETSVEAPTVEVKGYVDLKTPSPSGIEVISSSLQKARDSNSDPDTQIEIQYIGAPTYAIKIEGPTYKKAENVLKNTAETAISLIEEDGGTGQFYTEKGG</sequence>
<dbReference type="SUPFAM" id="SSF116742">
    <property type="entry name" value="eIF2alpha middle domain-like"/>
    <property type="match status" value="1"/>
</dbReference>
<keyword evidence="12" id="KW-1185">Reference proteome</keyword>
<dbReference type="GO" id="GO:0043022">
    <property type="term" value="F:ribosome binding"/>
    <property type="evidence" value="ECO:0007669"/>
    <property type="project" value="TreeGrafter"/>
</dbReference>
<dbReference type="GO" id="GO:0003743">
    <property type="term" value="F:translation initiation factor activity"/>
    <property type="evidence" value="ECO:0007669"/>
    <property type="project" value="UniProtKB-KW"/>
</dbReference>
<evidence type="ECO:0000256" key="2">
    <source>
        <dbReference type="ARBA" id="ARBA00007223"/>
    </source>
</evidence>
<feature type="domain" description="S1 motif" evidence="10">
    <location>
        <begin position="12"/>
        <end position="83"/>
    </location>
</feature>
<evidence type="ECO:0000256" key="3">
    <source>
        <dbReference type="ARBA" id="ARBA00011243"/>
    </source>
</evidence>
<evidence type="ECO:0000256" key="4">
    <source>
        <dbReference type="ARBA" id="ARBA00013678"/>
    </source>
</evidence>
<dbReference type="CDD" id="cd04452">
    <property type="entry name" value="S1_IF2_alpha"/>
    <property type="match status" value="1"/>
</dbReference>
<dbReference type="PANTHER" id="PTHR10602">
    <property type="entry name" value="EUKARYOTIC TRANSLATION INITIATION FACTOR 2 SUBUNIT 1"/>
    <property type="match status" value="1"/>
</dbReference>
<dbReference type="InterPro" id="IPR003029">
    <property type="entry name" value="S1_domain"/>
</dbReference>
<keyword evidence="7" id="KW-0648">Protein biosynthesis</keyword>
<dbReference type="GO" id="GO:0003723">
    <property type="term" value="F:RNA binding"/>
    <property type="evidence" value="ECO:0007669"/>
    <property type="project" value="UniProtKB-KW"/>
</dbReference>
<dbReference type="EMBL" id="LHXR01000008">
    <property type="protein sequence ID" value="KXA98109.1"/>
    <property type="molecule type" value="Genomic_DNA"/>
</dbReference>
<dbReference type="Gene3D" id="2.40.50.140">
    <property type="entry name" value="Nucleic acid-binding proteins"/>
    <property type="match status" value="1"/>
</dbReference>
<comment type="caution">
    <text evidence="11">The sequence shown here is derived from an EMBL/GenBank/DDBJ whole genome shotgun (WGS) entry which is preliminary data.</text>
</comment>
<dbReference type="InterPro" id="IPR011488">
    <property type="entry name" value="TIF_2_asu"/>
</dbReference>
<dbReference type="NCBIfam" id="NF003064">
    <property type="entry name" value="PRK03987.1-4"/>
    <property type="match status" value="1"/>
</dbReference>
<dbReference type="Proteomes" id="UP000070463">
    <property type="component" value="Unassembled WGS sequence"/>
</dbReference>
<name>A0A133UVB6_9EURY</name>
<dbReference type="SUPFAM" id="SSF110993">
    <property type="entry name" value="eIF-2-alpha, C-terminal domain"/>
    <property type="match status" value="1"/>
</dbReference>
<evidence type="ECO:0000256" key="7">
    <source>
        <dbReference type="ARBA" id="ARBA00022917"/>
    </source>
</evidence>
<dbReference type="Gene3D" id="1.10.150.190">
    <property type="entry name" value="Translation initiation factor 2, subunit 1, domain 2"/>
    <property type="match status" value="1"/>
</dbReference>
<evidence type="ECO:0000259" key="10">
    <source>
        <dbReference type="PROSITE" id="PS50126"/>
    </source>
</evidence>
<reference evidence="11 12" key="1">
    <citation type="journal article" date="2016" name="Sci. Rep.">
        <title>Metabolic traits of an uncultured archaeal lineage -MSBL1- from brine pools of the Red Sea.</title>
        <authorList>
            <person name="Mwirichia R."/>
            <person name="Alam I."/>
            <person name="Rashid M."/>
            <person name="Vinu M."/>
            <person name="Ba-Alawi W."/>
            <person name="Anthony Kamau A."/>
            <person name="Kamanda Ngugi D."/>
            <person name="Goker M."/>
            <person name="Klenk H.P."/>
            <person name="Bajic V."/>
            <person name="Stingl U."/>
        </authorList>
    </citation>
    <scope>NUCLEOTIDE SEQUENCE [LARGE SCALE GENOMIC DNA]</scope>
    <source>
        <strain evidence="11">SCGC-AAA259I09</strain>
    </source>
</reference>
<dbReference type="InterPro" id="IPR024055">
    <property type="entry name" value="TIF2_asu_C"/>
</dbReference>
<dbReference type="InterPro" id="IPR024054">
    <property type="entry name" value="TIF2_asu_middle_sf"/>
</dbReference>
<dbReference type="SUPFAM" id="SSF50249">
    <property type="entry name" value="Nucleic acid-binding proteins"/>
    <property type="match status" value="1"/>
</dbReference>
<gene>
    <name evidence="11" type="ORF">AKJ37_01190</name>
</gene>
<comment type="subunit">
    <text evidence="3">Heterotrimer composed of an alpha, a beta and a gamma chain.</text>
</comment>